<name>A0A7J6VS05_THATH</name>
<comment type="caution">
    <text evidence="2">The sequence shown here is derived from an EMBL/GenBank/DDBJ whole genome shotgun (WGS) entry which is preliminary data.</text>
</comment>
<evidence type="ECO:0000256" key="1">
    <source>
        <dbReference type="ARBA" id="ARBA00007626"/>
    </source>
</evidence>
<gene>
    <name evidence="2" type="ORF">FRX31_022749</name>
</gene>
<dbReference type="OrthoDB" id="10591473at2759"/>
<comment type="similarity">
    <text evidence="1">Belongs to the PPR family. P subfamily.</text>
</comment>
<proteinExistence type="inferred from homology"/>
<accession>A0A7J6VS05</accession>
<evidence type="ECO:0000313" key="3">
    <source>
        <dbReference type="Proteomes" id="UP000554482"/>
    </source>
</evidence>
<dbReference type="PANTHER" id="PTHR46598:SF2">
    <property type="entry name" value="OS01G0788900 PROTEIN"/>
    <property type="match status" value="1"/>
</dbReference>
<organism evidence="2 3">
    <name type="scientific">Thalictrum thalictroides</name>
    <name type="common">Rue-anemone</name>
    <name type="synonym">Anemone thalictroides</name>
    <dbReference type="NCBI Taxonomy" id="46969"/>
    <lineage>
        <taxon>Eukaryota</taxon>
        <taxon>Viridiplantae</taxon>
        <taxon>Streptophyta</taxon>
        <taxon>Embryophyta</taxon>
        <taxon>Tracheophyta</taxon>
        <taxon>Spermatophyta</taxon>
        <taxon>Magnoliopsida</taxon>
        <taxon>Ranunculales</taxon>
        <taxon>Ranunculaceae</taxon>
        <taxon>Thalictroideae</taxon>
        <taxon>Thalictrum</taxon>
    </lineage>
</organism>
<keyword evidence="3" id="KW-1185">Reference proteome</keyword>
<dbReference type="Proteomes" id="UP000554482">
    <property type="component" value="Unassembled WGS sequence"/>
</dbReference>
<sequence>MVFLRFEPNGQTYLSLINGYVTAEKYFSVLLLWTEVRKRISIDNEKGLKLDYNFVDTFLYALVKVSVNDGGHRECLETTKERNVSKPRKKTSRRFEALLSFLNISLK</sequence>
<protein>
    <submittedName>
        <fullName evidence="2">Pentatricopeptide repeat-containing protein</fullName>
    </submittedName>
</protein>
<dbReference type="PANTHER" id="PTHR46598">
    <property type="entry name" value="BNAC05G43320D PROTEIN"/>
    <property type="match status" value="1"/>
</dbReference>
<reference evidence="2 3" key="1">
    <citation type="submission" date="2020-06" db="EMBL/GenBank/DDBJ databases">
        <title>Transcriptomic and genomic resources for Thalictrum thalictroides and T. hernandezii: Facilitating candidate gene discovery in an emerging model plant lineage.</title>
        <authorList>
            <person name="Arias T."/>
            <person name="Riano-Pachon D.M."/>
            <person name="Di Stilio V.S."/>
        </authorList>
    </citation>
    <scope>NUCLEOTIDE SEQUENCE [LARGE SCALE GENOMIC DNA]</scope>
    <source>
        <strain evidence="3">cv. WT478/WT964</strain>
        <tissue evidence="2">Leaves</tissue>
    </source>
</reference>
<dbReference type="EMBL" id="JABWDY010027736">
    <property type="protein sequence ID" value="KAF5187663.1"/>
    <property type="molecule type" value="Genomic_DNA"/>
</dbReference>
<evidence type="ECO:0000313" key="2">
    <source>
        <dbReference type="EMBL" id="KAF5187663.1"/>
    </source>
</evidence>
<dbReference type="AlphaFoldDB" id="A0A7J6VS05"/>